<dbReference type="InterPro" id="IPR043504">
    <property type="entry name" value="Peptidase_S1_PA_chymotrypsin"/>
</dbReference>
<dbReference type="PRINTS" id="PR00722">
    <property type="entry name" value="CHYMOTRYPSIN"/>
</dbReference>
<dbReference type="InterPro" id="IPR020008">
    <property type="entry name" value="GlyGly_CTERM"/>
</dbReference>
<dbReference type="InterPro" id="IPR013783">
    <property type="entry name" value="Ig-like_fold"/>
</dbReference>
<name>A0ABV8CIG9_9GAMM</name>
<proteinExistence type="inferred from homology"/>
<dbReference type="InterPro" id="IPR024038">
    <property type="entry name" value="MYXO-CTERM"/>
</dbReference>
<reference evidence="7" key="1">
    <citation type="journal article" date="2019" name="Int. J. Syst. Evol. Microbiol.">
        <title>The Global Catalogue of Microorganisms (GCM) 10K type strain sequencing project: providing services to taxonomists for standard genome sequencing and annotation.</title>
        <authorList>
            <consortium name="The Broad Institute Genomics Platform"/>
            <consortium name="The Broad Institute Genome Sequencing Center for Infectious Disease"/>
            <person name="Wu L."/>
            <person name="Ma J."/>
        </authorList>
    </citation>
    <scope>NUCLEOTIDE SEQUENCE [LARGE SCALE GENOMIC DNA]</scope>
    <source>
        <strain evidence="7">CCUG 54939</strain>
    </source>
</reference>
<accession>A0ABV8CIG9</accession>
<evidence type="ECO:0000259" key="5">
    <source>
        <dbReference type="PROSITE" id="PS50240"/>
    </source>
</evidence>
<dbReference type="InterPro" id="IPR001314">
    <property type="entry name" value="Peptidase_S1A"/>
</dbReference>
<dbReference type="NCBIfam" id="TIGR03901">
    <property type="entry name" value="MYXO-CTERM"/>
    <property type="match status" value="1"/>
</dbReference>
<dbReference type="InterPro" id="IPR033116">
    <property type="entry name" value="TRYPSIN_SER"/>
</dbReference>
<dbReference type="InterPro" id="IPR018114">
    <property type="entry name" value="TRYPSIN_HIS"/>
</dbReference>
<dbReference type="SMART" id="SM00020">
    <property type="entry name" value="Tryp_SPc"/>
    <property type="match status" value="1"/>
</dbReference>
<dbReference type="RefSeq" id="WP_377149876.1">
    <property type="nucleotide sequence ID" value="NZ_JBHSAF010000001.1"/>
</dbReference>
<dbReference type="SUPFAM" id="SSF50494">
    <property type="entry name" value="Trypsin-like serine proteases"/>
    <property type="match status" value="1"/>
</dbReference>
<comment type="caution">
    <text evidence="6">The sequence shown here is derived from an EMBL/GenBank/DDBJ whole genome shotgun (WGS) entry which is preliminary data.</text>
</comment>
<keyword evidence="3" id="KW-0378">Hydrolase</keyword>
<comment type="similarity">
    <text evidence="1">Belongs to the peptidase S1 family.</text>
</comment>
<sequence>MNKNKIVLAMLLACGSAHAASPRIVGGDEVSTAPSWMASLQARNSLTGVTYGHICGATLISPEWMMTAAHCVDGAGTAERTLLIGRSSSAVDEKSEVAIDQIIIHPGWGGIIDGTTSDLTDFQDDIALLHLAASQSADPVTRATSAQQESLTTYQDVTAIGWGATNGAGTLYPEQLQQVTLPYQGKAYSSYLPNHLFAGGFNGEGICFGDSGGPLLIGNTQYGISSMVLGTSDFTTLLCGDDSTLGGFTAVADYSDWINDKLQGLNYGNYQHILLTSGSTSQASFVIRNLDDVTWSISNVAADVTLDDQCSGQSLAPGASCTLIASYTGSSLGTVSRSITFTATAGDSTVQGSMQLDAETVHVQVEDDMSDGDGGGSAGWLALAGLGLLGWRRRR</sequence>
<dbReference type="InterPro" id="IPR050430">
    <property type="entry name" value="Peptidase_S1"/>
</dbReference>
<dbReference type="PANTHER" id="PTHR24276:SF91">
    <property type="entry name" value="AT26814P-RELATED"/>
    <property type="match status" value="1"/>
</dbReference>
<dbReference type="EMBL" id="JBHSAF010000001">
    <property type="protein sequence ID" value="MFC3911982.1"/>
    <property type="molecule type" value="Genomic_DNA"/>
</dbReference>
<gene>
    <name evidence="6" type="ORF">ACFOSS_00680</name>
</gene>
<keyword evidence="2" id="KW-1015">Disulfide bond</keyword>
<evidence type="ECO:0000313" key="7">
    <source>
        <dbReference type="Proteomes" id="UP001595692"/>
    </source>
</evidence>
<evidence type="ECO:0000256" key="1">
    <source>
        <dbReference type="ARBA" id="ARBA00007664"/>
    </source>
</evidence>
<feature type="signal peptide" evidence="4">
    <location>
        <begin position="1"/>
        <end position="19"/>
    </location>
</feature>
<evidence type="ECO:0000313" key="6">
    <source>
        <dbReference type="EMBL" id="MFC3911982.1"/>
    </source>
</evidence>
<dbReference type="Proteomes" id="UP001595692">
    <property type="component" value="Unassembled WGS sequence"/>
</dbReference>
<organism evidence="6 7">
    <name type="scientific">Pseudaeromonas sharmana</name>
    <dbReference type="NCBI Taxonomy" id="328412"/>
    <lineage>
        <taxon>Bacteria</taxon>
        <taxon>Pseudomonadati</taxon>
        <taxon>Pseudomonadota</taxon>
        <taxon>Gammaproteobacteria</taxon>
        <taxon>Aeromonadales</taxon>
        <taxon>Aeromonadaceae</taxon>
        <taxon>Pseudaeromonas</taxon>
    </lineage>
</organism>
<dbReference type="CDD" id="cd00190">
    <property type="entry name" value="Tryp_SPc"/>
    <property type="match status" value="1"/>
</dbReference>
<feature type="domain" description="Peptidase S1" evidence="5">
    <location>
        <begin position="24"/>
        <end position="263"/>
    </location>
</feature>
<protein>
    <submittedName>
        <fullName evidence="6">S1 family peptidase</fullName>
    </submittedName>
</protein>
<dbReference type="InterPro" id="IPR001254">
    <property type="entry name" value="Trypsin_dom"/>
</dbReference>
<dbReference type="PANTHER" id="PTHR24276">
    <property type="entry name" value="POLYSERASE-RELATED"/>
    <property type="match status" value="1"/>
</dbReference>
<evidence type="ECO:0000256" key="3">
    <source>
        <dbReference type="RuleBase" id="RU363034"/>
    </source>
</evidence>
<dbReference type="Gene3D" id="2.40.10.10">
    <property type="entry name" value="Trypsin-like serine proteases"/>
    <property type="match status" value="1"/>
</dbReference>
<keyword evidence="7" id="KW-1185">Reference proteome</keyword>
<evidence type="ECO:0000256" key="2">
    <source>
        <dbReference type="ARBA" id="ARBA00023157"/>
    </source>
</evidence>
<dbReference type="PROSITE" id="PS00134">
    <property type="entry name" value="TRYPSIN_HIS"/>
    <property type="match status" value="1"/>
</dbReference>
<dbReference type="PROSITE" id="PS50240">
    <property type="entry name" value="TRYPSIN_DOM"/>
    <property type="match status" value="1"/>
</dbReference>
<dbReference type="NCBIfam" id="TIGR03501">
    <property type="entry name" value="GlyGly_CTERM"/>
    <property type="match status" value="1"/>
</dbReference>
<keyword evidence="4" id="KW-0732">Signal</keyword>
<keyword evidence="3" id="KW-0645">Protease</keyword>
<keyword evidence="3" id="KW-0720">Serine protease</keyword>
<feature type="chain" id="PRO_5046280202" evidence="4">
    <location>
        <begin position="20"/>
        <end position="395"/>
    </location>
</feature>
<evidence type="ECO:0000256" key="4">
    <source>
        <dbReference type="SAM" id="SignalP"/>
    </source>
</evidence>
<dbReference type="InterPro" id="IPR009003">
    <property type="entry name" value="Peptidase_S1_PA"/>
</dbReference>
<dbReference type="Gene3D" id="2.60.40.10">
    <property type="entry name" value="Immunoglobulins"/>
    <property type="match status" value="1"/>
</dbReference>
<dbReference type="PROSITE" id="PS00135">
    <property type="entry name" value="TRYPSIN_SER"/>
    <property type="match status" value="1"/>
</dbReference>
<dbReference type="Pfam" id="PF00089">
    <property type="entry name" value="Trypsin"/>
    <property type="match status" value="1"/>
</dbReference>